<sequence length="89" mass="9720">MIRHLLKRSLVLSGHGTSVALEPEFWDALDRMAAKRGISVAHLVEDIDRKRGASRPLASALRVAALLDANQERNVLGQPKVPESPDFPG</sequence>
<keyword evidence="3" id="KW-1185">Reference proteome</keyword>
<dbReference type="InterPro" id="IPR027373">
    <property type="entry name" value="RHH_dom"/>
</dbReference>
<proteinExistence type="predicted"/>
<dbReference type="RefSeq" id="WP_166314188.1">
    <property type="nucleotide sequence ID" value="NZ_WOTH01000010.1"/>
</dbReference>
<evidence type="ECO:0000313" key="2">
    <source>
        <dbReference type="EMBL" id="NHO53683.1"/>
    </source>
</evidence>
<dbReference type="AlphaFoldDB" id="A0A967B6A7"/>
<dbReference type="InterPro" id="IPR038268">
    <property type="entry name" value="RHH_sf"/>
</dbReference>
<accession>A0A967B6A7</accession>
<gene>
    <name evidence="2" type="ORF">GOB87_06855</name>
</gene>
<feature type="domain" description="Ribbon-helix-helix" evidence="1">
    <location>
        <begin position="7"/>
        <end position="66"/>
    </location>
</feature>
<evidence type="ECO:0000259" key="1">
    <source>
        <dbReference type="Pfam" id="PF13467"/>
    </source>
</evidence>
<dbReference type="Pfam" id="PF13467">
    <property type="entry name" value="RHH_4"/>
    <property type="match status" value="1"/>
</dbReference>
<dbReference type="Proteomes" id="UP000597459">
    <property type="component" value="Unassembled WGS sequence"/>
</dbReference>
<reference evidence="2" key="1">
    <citation type="submission" date="2019-11" db="EMBL/GenBank/DDBJ databases">
        <title>Description of new Acetobacter species.</title>
        <authorList>
            <person name="Cleenwerck I."/>
            <person name="Sombolestani A.S."/>
        </authorList>
    </citation>
    <scope>NUCLEOTIDE SEQUENCE</scope>
    <source>
        <strain evidence="2">LMG 1626</strain>
    </source>
</reference>
<dbReference type="EMBL" id="WOTH01000010">
    <property type="protein sequence ID" value="NHO53683.1"/>
    <property type="molecule type" value="Genomic_DNA"/>
</dbReference>
<name>A0A967B6A7_9PROT</name>
<evidence type="ECO:0000313" key="3">
    <source>
        <dbReference type="Proteomes" id="UP000597459"/>
    </source>
</evidence>
<comment type="caution">
    <text evidence="2">The sequence shown here is derived from an EMBL/GenBank/DDBJ whole genome shotgun (WGS) entry which is preliminary data.</text>
</comment>
<dbReference type="Gene3D" id="1.10.3990.20">
    <property type="entry name" value="protein bp1543"/>
    <property type="match status" value="1"/>
</dbReference>
<organism evidence="2 3">
    <name type="scientific">Acetobacter estunensis</name>
    <dbReference type="NCBI Taxonomy" id="104097"/>
    <lineage>
        <taxon>Bacteria</taxon>
        <taxon>Pseudomonadati</taxon>
        <taxon>Pseudomonadota</taxon>
        <taxon>Alphaproteobacteria</taxon>
        <taxon>Acetobacterales</taxon>
        <taxon>Acetobacteraceae</taxon>
        <taxon>Acetobacter</taxon>
    </lineage>
</organism>
<protein>
    <submittedName>
        <fullName evidence="2">Arylsulfate sulfotransferase</fullName>
    </submittedName>
</protein>